<gene>
    <name evidence="1" type="ORF">ENR47_14805</name>
</gene>
<dbReference type="InterPro" id="IPR025477">
    <property type="entry name" value="DUF4327"/>
</dbReference>
<sequence>MEVNSMPLQSLSAIQDEVRQLLEQGVVDRHQPIYVLSKQFGWREWVSVERELEANSYLLRDRIGDLVSSEAWNND</sequence>
<accession>A0A832H6N7</accession>
<organism evidence="1">
    <name type="scientific">Oscillatoriales cyanobacterium SpSt-402</name>
    <dbReference type="NCBI Taxonomy" id="2282168"/>
    <lineage>
        <taxon>Bacteria</taxon>
        <taxon>Bacillati</taxon>
        <taxon>Cyanobacteriota</taxon>
        <taxon>Cyanophyceae</taxon>
        <taxon>Oscillatoriophycideae</taxon>
        <taxon>Oscillatoriales</taxon>
    </lineage>
</organism>
<dbReference type="EMBL" id="DSRD01000913">
    <property type="protein sequence ID" value="HGW95529.1"/>
    <property type="molecule type" value="Genomic_DNA"/>
</dbReference>
<evidence type="ECO:0000313" key="1">
    <source>
        <dbReference type="EMBL" id="HGW95529.1"/>
    </source>
</evidence>
<name>A0A832H6N7_9CYAN</name>
<comment type="caution">
    <text evidence="1">The sequence shown here is derived from an EMBL/GenBank/DDBJ whole genome shotgun (WGS) entry which is preliminary data.</text>
</comment>
<proteinExistence type="predicted"/>
<dbReference type="Pfam" id="PF14217">
    <property type="entry name" value="DUF4327"/>
    <property type="match status" value="1"/>
</dbReference>
<reference evidence="1" key="1">
    <citation type="journal article" date="2020" name="mSystems">
        <title>Genome- and Community-Level Interaction Insights into Carbon Utilization and Element Cycling Functions of Hydrothermarchaeota in Hydrothermal Sediment.</title>
        <authorList>
            <person name="Zhou Z."/>
            <person name="Liu Y."/>
            <person name="Xu W."/>
            <person name="Pan J."/>
            <person name="Luo Z.H."/>
            <person name="Li M."/>
        </authorList>
    </citation>
    <scope>NUCLEOTIDE SEQUENCE [LARGE SCALE GENOMIC DNA]</scope>
    <source>
        <strain evidence="1">SpSt-402</strain>
    </source>
</reference>
<dbReference type="AlphaFoldDB" id="A0A832H6N7"/>
<protein>
    <submittedName>
        <fullName evidence="1">DUF4327 family protein</fullName>
    </submittedName>
</protein>